<keyword evidence="3" id="KW-1185">Reference proteome</keyword>
<dbReference type="KEGG" id="pez:HWQ56_10660"/>
<dbReference type="EMBL" id="CP056030">
    <property type="protein sequence ID" value="QKZ04218.1"/>
    <property type="molecule type" value="Genomic_DNA"/>
</dbReference>
<dbReference type="GO" id="GO:0016491">
    <property type="term" value="F:oxidoreductase activity"/>
    <property type="evidence" value="ECO:0007669"/>
    <property type="project" value="UniProtKB-KW"/>
</dbReference>
<reference evidence="2 3" key="1">
    <citation type="submission" date="2020-06" db="EMBL/GenBank/DDBJ databases">
        <title>Pseudomonas eucalypticola sp. nov., an endophyte of Eucalyptus dunnii leaves with biocontrol ability of eucalyptus leaf blight.</title>
        <authorList>
            <person name="Liu Y."/>
            <person name="Song Z."/>
            <person name="Zeng H."/>
            <person name="Lu M."/>
            <person name="Wang X."/>
            <person name="Lian X."/>
            <person name="Zhang Q."/>
        </authorList>
    </citation>
    <scope>NUCLEOTIDE SEQUENCE [LARGE SCALE GENOMIC DNA]</scope>
    <source>
        <strain evidence="2 3">NP-1</strain>
    </source>
</reference>
<gene>
    <name evidence="2" type="ORF">HWQ56_10660</name>
</gene>
<evidence type="ECO:0000256" key="1">
    <source>
        <dbReference type="ARBA" id="ARBA00023002"/>
    </source>
</evidence>
<evidence type="ECO:0000313" key="3">
    <source>
        <dbReference type="Proteomes" id="UP000509568"/>
    </source>
</evidence>
<dbReference type="RefSeq" id="WP_176570436.1">
    <property type="nucleotide sequence ID" value="NZ_CP056030.1"/>
</dbReference>
<name>A0A7D5D6T1_9PSED</name>
<dbReference type="AlphaFoldDB" id="A0A7D5D6T1"/>
<sequence>MLQALADALETHQQTLVPLADEETHLGAPRLAGEITRTAFQLRGFADQLQTGVTLAAPSHRRQGALKLPTILKTNMP</sequence>
<protein>
    <submittedName>
        <fullName evidence="2">Uncharacterized protein</fullName>
    </submittedName>
</protein>
<dbReference type="InterPro" id="IPR016162">
    <property type="entry name" value="Ald_DH_N"/>
</dbReference>
<evidence type="ECO:0000313" key="2">
    <source>
        <dbReference type="EMBL" id="QKZ04218.1"/>
    </source>
</evidence>
<accession>A0A7D5D6T1</accession>
<proteinExistence type="predicted"/>
<organism evidence="2 3">
    <name type="scientific">Pseudomonas eucalypticola</name>
    <dbReference type="NCBI Taxonomy" id="2599595"/>
    <lineage>
        <taxon>Bacteria</taxon>
        <taxon>Pseudomonadati</taxon>
        <taxon>Pseudomonadota</taxon>
        <taxon>Gammaproteobacteria</taxon>
        <taxon>Pseudomonadales</taxon>
        <taxon>Pseudomonadaceae</taxon>
        <taxon>Pseudomonas</taxon>
    </lineage>
</organism>
<dbReference type="SUPFAM" id="SSF53720">
    <property type="entry name" value="ALDH-like"/>
    <property type="match status" value="1"/>
</dbReference>
<dbReference type="Proteomes" id="UP000509568">
    <property type="component" value="Chromosome"/>
</dbReference>
<keyword evidence="1" id="KW-0560">Oxidoreductase</keyword>
<dbReference type="Gene3D" id="3.40.605.10">
    <property type="entry name" value="Aldehyde Dehydrogenase, Chain A, domain 1"/>
    <property type="match status" value="1"/>
</dbReference>
<dbReference type="InterPro" id="IPR016161">
    <property type="entry name" value="Ald_DH/histidinol_DH"/>
</dbReference>